<dbReference type="AlphaFoldDB" id="A0A9D4KJ73"/>
<feature type="compositionally biased region" description="Polar residues" evidence="1">
    <location>
        <begin position="177"/>
        <end position="186"/>
    </location>
</feature>
<evidence type="ECO:0000313" key="3">
    <source>
        <dbReference type="EMBL" id="KAH3840474.1"/>
    </source>
</evidence>
<gene>
    <name evidence="3" type="ORF">DPMN_113923</name>
</gene>
<accession>A0A9D4KJ73</accession>
<dbReference type="PROSITE" id="PS50234">
    <property type="entry name" value="VWFA"/>
    <property type="match status" value="1"/>
</dbReference>
<feature type="non-terminal residue" evidence="3">
    <location>
        <position position="579"/>
    </location>
</feature>
<dbReference type="SUPFAM" id="SSF53300">
    <property type="entry name" value="vWA-like"/>
    <property type="match status" value="1"/>
</dbReference>
<reference evidence="3" key="2">
    <citation type="submission" date="2020-11" db="EMBL/GenBank/DDBJ databases">
        <authorList>
            <person name="McCartney M.A."/>
            <person name="Auch B."/>
            <person name="Kono T."/>
            <person name="Mallez S."/>
            <person name="Becker A."/>
            <person name="Gohl D.M."/>
            <person name="Silverstein K.A.T."/>
            <person name="Koren S."/>
            <person name="Bechman K.B."/>
            <person name="Herman A."/>
            <person name="Abrahante J.E."/>
            <person name="Garbe J."/>
        </authorList>
    </citation>
    <scope>NUCLEOTIDE SEQUENCE</scope>
    <source>
        <strain evidence="3">Duluth1</strain>
        <tissue evidence="3">Whole animal</tissue>
    </source>
</reference>
<name>A0A9D4KJ73_DREPO</name>
<organism evidence="3 4">
    <name type="scientific">Dreissena polymorpha</name>
    <name type="common">Zebra mussel</name>
    <name type="synonym">Mytilus polymorpha</name>
    <dbReference type="NCBI Taxonomy" id="45954"/>
    <lineage>
        <taxon>Eukaryota</taxon>
        <taxon>Metazoa</taxon>
        <taxon>Spiralia</taxon>
        <taxon>Lophotrochozoa</taxon>
        <taxon>Mollusca</taxon>
        <taxon>Bivalvia</taxon>
        <taxon>Autobranchia</taxon>
        <taxon>Heteroconchia</taxon>
        <taxon>Euheterodonta</taxon>
        <taxon>Imparidentia</taxon>
        <taxon>Neoheterodontei</taxon>
        <taxon>Myida</taxon>
        <taxon>Dreissenoidea</taxon>
        <taxon>Dreissenidae</taxon>
        <taxon>Dreissena</taxon>
    </lineage>
</organism>
<sequence>MRESIPRKMIAPSDELIDQNDEYKRSITVLKIQLKYVWQWLKLHLTYEIFSVNRAVRATELQFDKKQQEKSVTHENRNRTSTRRASSDDSEEDLGKKTQNEEDNPFMKLVADVKVPKNMQGNKDSSALRSTPQQPSSSLKEKTTQRSAGGLGGAHNDQLRPSLGAQSQASAATGSAPLNQSVSTLGAHNPGGAAGIATSNPMSSLFGGHNLGSAGRGSAPSNQMAPFLGEQNLGSAGRGSSPANQVSPLLGAQNRGGAGGQNPMAQMQMLQQMLGGQGGQNPMAQMQMLQQMLGGQAGQDPMAQMNMLQQMMGGQGGDMMNMLSQAGRGRGRGMGMGRGSRLNDDEDIDIDNITDNDVIHQMLAWEAQRAQTIQLQNDPYGTTTVLLIDTSGSMAGDGILQAEEFLNTFMDGLEHQQKNLNMQENVAIITVGSSVEVTQHLTNNYPKIRETLHCLCAEGPSKLHFGLILPLSILPHLENGGIKDFGGHAAAPRVILISDGRITGQPDGPTLPDEREKMALQNVTLELLNSMIQTTLTQVFCIPVGQSDKGFLEFISNTTGGKNMDRKYARVLSRYHIYH</sequence>
<comment type="caution">
    <text evidence="3">The sequence shown here is derived from an EMBL/GenBank/DDBJ whole genome shotgun (WGS) entry which is preliminary data.</text>
</comment>
<feature type="compositionally biased region" description="Basic and acidic residues" evidence="1">
    <location>
        <begin position="63"/>
        <end position="78"/>
    </location>
</feature>
<keyword evidence="4" id="KW-1185">Reference proteome</keyword>
<proteinExistence type="predicted"/>
<dbReference type="EMBL" id="JAIWYP010000004">
    <property type="protein sequence ID" value="KAH3840474.1"/>
    <property type="molecule type" value="Genomic_DNA"/>
</dbReference>
<dbReference type="Proteomes" id="UP000828390">
    <property type="component" value="Unassembled WGS sequence"/>
</dbReference>
<evidence type="ECO:0000313" key="4">
    <source>
        <dbReference type="Proteomes" id="UP000828390"/>
    </source>
</evidence>
<feature type="region of interest" description="Disordered" evidence="1">
    <location>
        <begin position="207"/>
        <end position="263"/>
    </location>
</feature>
<feature type="compositionally biased region" description="Low complexity" evidence="1">
    <location>
        <begin position="162"/>
        <end position="176"/>
    </location>
</feature>
<dbReference type="Gene3D" id="3.40.50.410">
    <property type="entry name" value="von Willebrand factor, type A domain"/>
    <property type="match status" value="1"/>
</dbReference>
<feature type="domain" description="VWFA" evidence="2">
    <location>
        <begin position="383"/>
        <end position="579"/>
    </location>
</feature>
<evidence type="ECO:0000256" key="1">
    <source>
        <dbReference type="SAM" id="MobiDB-lite"/>
    </source>
</evidence>
<protein>
    <recommendedName>
        <fullName evidence="2">VWFA domain-containing protein</fullName>
    </recommendedName>
</protein>
<dbReference type="InterPro" id="IPR036465">
    <property type="entry name" value="vWFA_dom_sf"/>
</dbReference>
<evidence type="ECO:0000259" key="2">
    <source>
        <dbReference type="PROSITE" id="PS50234"/>
    </source>
</evidence>
<feature type="compositionally biased region" description="Polar residues" evidence="1">
    <location>
        <begin position="119"/>
        <end position="138"/>
    </location>
</feature>
<reference evidence="3" key="1">
    <citation type="journal article" date="2019" name="bioRxiv">
        <title>The Genome of the Zebra Mussel, Dreissena polymorpha: A Resource for Invasive Species Research.</title>
        <authorList>
            <person name="McCartney M.A."/>
            <person name="Auch B."/>
            <person name="Kono T."/>
            <person name="Mallez S."/>
            <person name="Zhang Y."/>
            <person name="Obille A."/>
            <person name="Becker A."/>
            <person name="Abrahante J.E."/>
            <person name="Garbe J."/>
            <person name="Badalamenti J.P."/>
            <person name="Herman A."/>
            <person name="Mangelson H."/>
            <person name="Liachko I."/>
            <person name="Sullivan S."/>
            <person name="Sone E.D."/>
            <person name="Koren S."/>
            <person name="Silverstein K.A.T."/>
            <person name="Beckman K.B."/>
            <person name="Gohl D.M."/>
        </authorList>
    </citation>
    <scope>NUCLEOTIDE SEQUENCE</scope>
    <source>
        <strain evidence="3">Duluth1</strain>
        <tissue evidence="3">Whole animal</tissue>
    </source>
</reference>
<feature type="region of interest" description="Disordered" evidence="1">
    <location>
        <begin position="63"/>
        <end position="186"/>
    </location>
</feature>
<dbReference type="InterPro" id="IPR002035">
    <property type="entry name" value="VWF_A"/>
</dbReference>
<dbReference type="Pfam" id="PF13519">
    <property type="entry name" value="VWA_2"/>
    <property type="match status" value="1"/>
</dbReference>